<dbReference type="Gene3D" id="3.40.190.10">
    <property type="entry name" value="Periplasmic binding protein-like II"/>
    <property type="match status" value="1"/>
</dbReference>
<proteinExistence type="predicted"/>
<evidence type="ECO:0008006" key="3">
    <source>
        <dbReference type="Google" id="ProtNLM"/>
    </source>
</evidence>
<sequence>MPMPNVPLAYTVGSAAPTVGIPADACDCHLHVYDGRFDGLTLLGTSIGPQAIAPHLVKLPYDAVEAFAPVSAALPHVQSGRLRVLATTSSARLPALPTEPQAPDIIW</sequence>
<name>A0A4R3VG33_9BURK</name>
<accession>A0A4R3VG33</accession>
<evidence type="ECO:0000313" key="1">
    <source>
        <dbReference type="EMBL" id="TCV02983.1"/>
    </source>
</evidence>
<organism evidence="1 2">
    <name type="scientific">Paracandidimonas soli</name>
    <dbReference type="NCBI Taxonomy" id="1917182"/>
    <lineage>
        <taxon>Bacteria</taxon>
        <taxon>Pseudomonadati</taxon>
        <taxon>Pseudomonadota</taxon>
        <taxon>Betaproteobacteria</taxon>
        <taxon>Burkholderiales</taxon>
        <taxon>Alcaligenaceae</taxon>
        <taxon>Paracandidimonas</taxon>
    </lineage>
</organism>
<dbReference type="EMBL" id="SMBX01000001">
    <property type="protein sequence ID" value="TCV02983.1"/>
    <property type="molecule type" value="Genomic_DNA"/>
</dbReference>
<gene>
    <name evidence="1" type="ORF">EV686_101445</name>
</gene>
<reference evidence="1 2" key="1">
    <citation type="submission" date="2019-03" db="EMBL/GenBank/DDBJ databases">
        <title>Genomic Encyclopedia of Type Strains, Phase IV (KMG-IV): sequencing the most valuable type-strain genomes for metagenomic binning, comparative biology and taxonomic classification.</title>
        <authorList>
            <person name="Goeker M."/>
        </authorList>
    </citation>
    <scope>NUCLEOTIDE SEQUENCE [LARGE SCALE GENOMIC DNA]</scope>
    <source>
        <strain evidence="1 2">DSM 100048</strain>
    </source>
</reference>
<dbReference type="Proteomes" id="UP000294692">
    <property type="component" value="Unassembled WGS sequence"/>
</dbReference>
<protein>
    <recommendedName>
        <fullName evidence="3">Amidohydrolase family protein</fullName>
    </recommendedName>
</protein>
<comment type="caution">
    <text evidence="1">The sequence shown here is derived from an EMBL/GenBank/DDBJ whole genome shotgun (WGS) entry which is preliminary data.</text>
</comment>
<dbReference type="AlphaFoldDB" id="A0A4R3VG33"/>
<keyword evidence="2" id="KW-1185">Reference proteome</keyword>
<evidence type="ECO:0000313" key="2">
    <source>
        <dbReference type="Proteomes" id="UP000294692"/>
    </source>
</evidence>